<dbReference type="AlphaFoldDB" id="A0A165BTC3"/>
<accession>A0A165BTC3</accession>
<evidence type="ECO:0000313" key="2">
    <source>
        <dbReference type="Proteomes" id="UP000076871"/>
    </source>
</evidence>
<reference evidence="1 2" key="1">
    <citation type="journal article" date="2016" name="Mol. Biol. Evol.">
        <title>Comparative Genomics of Early-Diverging Mushroom-Forming Fungi Provides Insights into the Origins of Lignocellulose Decay Capabilities.</title>
        <authorList>
            <person name="Nagy L.G."/>
            <person name="Riley R."/>
            <person name="Tritt A."/>
            <person name="Adam C."/>
            <person name="Daum C."/>
            <person name="Floudas D."/>
            <person name="Sun H."/>
            <person name="Yadav J.S."/>
            <person name="Pangilinan J."/>
            <person name="Larsson K.H."/>
            <person name="Matsuura K."/>
            <person name="Barry K."/>
            <person name="Labutti K."/>
            <person name="Kuo R."/>
            <person name="Ohm R.A."/>
            <person name="Bhattacharya S.S."/>
            <person name="Shirouzu T."/>
            <person name="Yoshinaga Y."/>
            <person name="Martin F.M."/>
            <person name="Grigoriev I.V."/>
            <person name="Hibbett D.S."/>
        </authorList>
    </citation>
    <scope>NUCLEOTIDE SEQUENCE [LARGE SCALE GENOMIC DNA]</scope>
    <source>
        <strain evidence="1 2">93-53</strain>
    </source>
</reference>
<dbReference type="RefSeq" id="XP_040759352.1">
    <property type="nucleotide sequence ID" value="XM_040902545.1"/>
</dbReference>
<evidence type="ECO:0000313" key="1">
    <source>
        <dbReference type="EMBL" id="KZT01612.1"/>
    </source>
</evidence>
<keyword evidence="2" id="KW-1185">Reference proteome</keyword>
<gene>
    <name evidence="1" type="ORF">LAESUDRAFT_456359</name>
</gene>
<dbReference type="GeneID" id="63819576"/>
<dbReference type="InParanoid" id="A0A165BTC3"/>
<proteinExistence type="predicted"/>
<name>A0A165BTC3_9APHY</name>
<dbReference type="Proteomes" id="UP000076871">
    <property type="component" value="Unassembled WGS sequence"/>
</dbReference>
<sequence>MDDDRPVMNMVDCEVFAPLCHRRSQKALCSRRWSTAFQHANDENISTPNFRALIPITANTKDDANHQCVRRHPAQNCSRAGHKTRLSALIVYKTDIAEMSRMEQEYRALTWDVCASCRRAFVWFLTVAARTGSGSALSWEEVC</sequence>
<protein>
    <submittedName>
        <fullName evidence="1">Uncharacterized protein</fullName>
    </submittedName>
</protein>
<dbReference type="EMBL" id="KV427662">
    <property type="protein sequence ID" value="KZT01612.1"/>
    <property type="molecule type" value="Genomic_DNA"/>
</dbReference>
<organism evidence="1 2">
    <name type="scientific">Laetiporus sulphureus 93-53</name>
    <dbReference type="NCBI Taxonomy" id="1314785"/>
    <lineage>
        <taxon>Eukaryota</taxon>
        <taxon>Fungi</taxon>
        <taxon>Dikarya</taxon>
        <taxon>Basidiomycota</taxon>
        <taxon>Agaricomycotina</taxon>
        <taxon>Agaricomycetes</taxon>
        <taxon>Polyporales</taxon>
        <taxon>Laetiporus</taxon>
    </lineage>
</organism>